<keyword evidence="3" id="KW-1185">Reference proteome</keyword>
<name>A0ABD1XJ22_9MARC</name>
<comment type="caution">
    <text evidence="2">The sequence shown here is derived from an EMBL/GenBank/DDBJ whole genome shotgun (WGS) entry which is preliminary data.</text>
</comment>
<reference evidence="2 3" key="1">
    <citation type="submission" date="2024-09" db="EMBL/GenBank/DDBJ databases">
        <title>Chromosome-scale assembly of Riccia fluitans.</title>
        <authorList>
            <person name="Paukszto L."/>
            <person name="Sawicki J."/>
            <person name="Karawczyk K."/>
            <person name="Piernik-Szablinska J."/>
            <person name="Szczecinska M."/>
            <person name="Mazdziarz M."/>
        </authorList>
    </citation>
    <scope>NUCLEOTIDE SEQUENCE [LARGE SCALE GENOMIC DNA]</scope>
    <source>
        <strain evidence="2">Rf_01</strain>
        <tissue evidence="2">Aerial parts of the thallus</tissue>
    </source>
</reference>
<dbReference type="Proteomes" id="UP001605036">
    <property type="component" value="Unassembled WGS sequence"/>
</dbReference>
<evidence type="ECO:0000313" key="2">
    <source>
        <dbReference type="EMBL" id="KAL2608937.1"/>
    </source>
</evidence>
<organism evidence="2 3">
    <name type="scientific">Riccia fluitans</name>
    <dbReference type="NCBI Taxonomy" id="41844"/>
    <lineage>
        <taxon>Eukaryota</taxon>
        <taxon>Viridiplantae</taxon>
        <taxon>Streptophyta</taxon>
        <taxon>Embryophyta</taxon>
        <taxon>Marchantiophyta</taxon>
        <taxon>Marchantiopsida</taxon>
        <taxon>Marchantiidae</taxon>
        <taxon>Marchantiales</taxon>
        <taxon>Ricciaceae</taxon>
        <taxon>Riccia</taxon>
    </lineage>
</organism>
<evidence type="ECO:0000313" key="3">
    <source>
        <dbReference type="Proteomes" id="UP001605036"/>
    </source>
</evidence>
<gene>
    <name evidence="2" type="ORF">R1flu_027510</name>
</gene>
<proteinExistence type="predicted"/>
<feature type="region of interest" description="Disordered" evidence="1">
    <location>
        <begin position="147"/>
        <end position="166"/>
    </location>
</feature>
<protein>
    <submittedName>
        <fullName evidence="2">Uncharacterized protein</fullName>
    </submittedName>
</protein>
<dbReference type="EMBL" id="JBHFFA010000008">
    <property type="protein sequence ID" value="KAL2608937.1"/>
    <property type="molecule type" value="Genomic_DNA"/>
</dbReference>
<accession>A0ABD1XJ22</accession>
<sequence length="166" mass="17556">MLVMEAISQISDSQILLTNNGIAGVVQSTQQFYGAPRGSHQGMVPPNNELPSTNPSGDANGALVSQQMIGAANGGSLNLVLHSNDQSAPKLPFSQQNNLIFGSQANEGEGLWPAMSQSLLLRPEQYIKHSRGSDSLVHSDLSGKATALLPPDGLRQSTPVPTKDNW</sequence>
<evidence type="ECO:0000256" key="1">
    <source>
        <dbReference type="SAM" id="MobiDB-lite"/>
    </source>
</evidence>
<dbReference type="AlphaFoldDB" id="A0ABD1XJ22"/>